<keyword evidence="1" id="KW-1133">Transmembrane helix</keyword>
<dbReference type="SUPFAM" id="SSF53187">
    <property type="entry name" value="Zn-dependent exopeptidases"/>
    <property type="match status" value="1"/>
</dbReference>
<feature type="transmembrane region" description="Helical" evidence="1">
    <location>
        <begin position="163"/>
        <end position="185"/>
    </location>
</feature>
<feature type="domain" description="Peptidase M28" evidence="2">
    <location>
        <begin position="219"/>
        <end position="392"/>
    </location>
</feature>
<dbReference type="Gene3D" id="3.40.630.10">
    <property type="entry name" value="Zn peptidases"/>
    <property type="match status" value="1"/>
</dbReference>
<evidence type="ECO:0000259" key="2">
    <source>
        <dbReference type="Pfam" id="PF04389"/>
    </source>
</evidence>
<keyword evidence="1" id="KW-0472">Membrane</keyword>
<proteinExistence type="predicted"/>
<dbReference type="AlphaFoldDB" id="A0A6J4S1G8"/>
<organism evidence="3">
    <name type="scientific">uncultured Solirubrobacterales bacterium</name>
    <dbReference type="NCBI Taxonomy" id="768556"/>
    <lineage>
        <taxon>Bacteria</taxon>
        <taxon>Bacillati</taxon>
        <taxon>Actinomycetota</taxon>
        <taxon>Thermoleophilia</taxon>
        <taxon>Solirubrobacterales</taxon>
        <taxon>environmental samples</taxon>
    </lineage>
</organism>
<gene>
    <name evidence="3" type="ORF">AVDCRST_MAG17-263</name>
</gene>
<accession>A0A6J4S1G8</accession>
<name>A0A6J4S1G8_9ACTN</name>
<reference evidence="3" key="1">
    <citation type="submission" date="2020-02" db="EMBL/GenBank/DDBJ databases">
        <authorList>
            <person name="Meier V. D."/>
        </authorList>
    </citation>
    <scope>NUCLEOTIDE SEQUENCE</scope>
    <source>
        <strain evidence="3">AVDCRST_MAG17</strain>
    </source>
</reference>
<evidence type="ECO:0000313" key="3">
    <source>
        <dbReference type="EMBL" id="CAA9482515.1"/>
    </source>
</evidence>
<dbReference type="InterPro" id="IPR007484">
    <property type="entry name" value="Peptidase_M28"/>
</dbReference>
<dbReference type="Pfam" id="PF04389">
    <property type="entry name" value="Peptidase_M28"/>
    <property type="match status" value="1"/>
</dbReference>
<sequence>MESGARIDTREEIEALVAYEGRGAGTDAERRAADHLARRLRAIGREGELEPVVVHPRFALTHALHAVVAVVGSVVSVSSGPIGAALVLVAAISTYADLTGRFFLFRRLTAKRASQNVVSTEGGEKPGVLVLLAHHDAAHTGGVFRPRSVERRARIGARIRRPFGLAEVFFAALILLLACCLIRLALPMSTVLGVVQLVPTAALIASVPLLLDIVFGQIVPGANDNASGAATVLALAERYGGRLEHFDLWCVFAGAEEAQALGMREWVRRNRGELDRERTLFVDLDKVGAGTVHYARKEGLIFPLSYDARLLGLCEEIAGDQLTGQHTSRAAARGYAARTTGDAAAARARGLRAVSISCLNELGYPPHYHAPGDTPERLEDEALEDAYEFCCELIERIDAQLGPEL</sequence>
<feature type="transmembrane region" description="Helical" evidence="1">
    <location>
        <begin position="58"/>
        <end position="76"/>
    </location>
</feature>
<protein>
    <recommendedName>
        <fullName evidence="2">Peptidase M28 domain-containing protein</fullName>
    </recommendedName>
</protein>
<dbReference type="EMBL" id="CADCVV010000016">
    <property type="protein sequence ID" value="CAA9482515.1"/>
    <property type="molecule type" value="Genomic_DNA"/>
</dbReference>
<keyword evidence="1" id="KW-0812">Transmembrane</keyword>
<evidence type="ECO:0000256" key="1">
    <source>
        <dbReference type="SAM" id="Phobius"/>
    </source>
</evidence>
<feature type="transmembrane region" description="Helical" evidence="1">
    <location>
        <begin position="82"/>
        <end position="104"/>
    </location>
</feature>